<dbReference type="EMBL" id="CAAALY010014270">
    <property type="protein sequence ID" value="VEL12274.1"/>
    <property type="molecule type" value="Genomic_DNA"/>
</dbReference>
<dbReference type="AlphaFoldDB" id="A0A448WI16"/>
<accession>A0A448WI16</accession>
<comment type="caution">
    <text evidence="2">The sequence shown here is derived from an EMBL/GenBank/DDBJ whole genome shotgun (WGS) entry which is preliminary data.</text>
</comment>
<dbReference type="Proteomes" id="UP000784294">
    <property type="component" value="Unassembled WGS sequence"/>
</dbReference>
<organism evidence="2 3">
    <name type="scientific">Protopolystoma xenopodis</name>
    <dbReference type="NCBI Taxonomy" id="117903"/>
    <lineage>
        <taxon>Eukaryota</taxon>
        <taxon>Metazoa</taxon>
        <taxon>Spiralia</taxon>
        <taxon>Lophotrochozoa</taxon>
        <taxon>Platyhelminthes</taxon>
        <taxon>Monogenea</taxon>
        <taxon>Polyopisthocotylea</taxon>
        <taxon>Polystomatidea</taxon>
        <taxon>Polystomatidae</taxon>
        <taxon>Protopolystoma</taxon>
    </lineage>
</organism>
<evidence type="ECO:0000313" key="3">
    <source>
        <dbReference type="Proteomes" id="UP000784294"/>
    </source>
</evidence>
<evidence type="ECO:0000256" key="1">
    <source>
        <dbReference type="SAM" id="MobiDB-lite"/>
    </source>
</evidence>
<evidence type="ECO:0000313" key="2">
    <source>
        <dbReference type="EMBL" id="VEL12274.1"/>
    </source>
</evidence>
<proteinExistence type="predicted"/>
<reference evidence="2" key="1">
    <citation type="submission" date="2018-11" db="EMBL/GenBank/DDBJ databases">
        <authorList>
            <consortium name="Pathogen Informatics"/>
        </authorList>
    </citation>
    <scope>NUCLEOTIDE SEQUENCE</scope>
</reference>
<name>A0A448WI16_9PLAT</name>
<feature type="region of interest" description="Disordered" evidence="1">
    <location>
        <begin position="72"/>
        <end position="101"/>
    </location>
</feature>
<sequence length="225" mass="21840">MTALFATDAYLGNVSAGFAGVTLASSALGQLADESTVGQSGVCGMGSRGGYAGVGGGTVGFNSDGCIRGMSSSGTDGLSRMRSPISCRPPRNSQSGRRTSGGGFASTLGALLQRPLDMGVSVYSRASTTGSVNDGTTGAGVTSSRVCGGSDLNAPSGSAATSGTAMTAPATVATLPSPVCLELINLASLVSEIDGQLHASLASLVCPSLSRGAIQAVGPTPQAVA</sequence>
<keyword evidence="3" id="KW-1185">Reference proteome</keyword>
<gene>
    <name evidence="2" type="ORF">PXEA_LOCUS5714</name>
</gene>
<protein>
    <submittedName>
        <fullName evidence="2">Uncharacterized protein</fullName>
    </submittedName>
</protein>